<evidence type="ECO:0000313" key="6">
    <source>
        <dbReference type="EMBL" id="MCZ0856490.1"/>
    </source>
</evidence>
<dbReference type="Pfam" id="PF00668">
    <property type="entry name" value="Condensation"/>
    <property type="match status" value="2"/>
</dbReference>
<dbReference type="SUPFAM" id="SSF56801">
    <property type="entry name" value="Acetyl-CoA synthetase-like"/>
    <property type="match status" value="2"/>
</dbReference>
<feature type="region of interest" description="Disordered" evidence="4">
    <location>
        <begin position="1928"/>
        <end position="1952"/>
    </location>
</feature>
<dbReference type="InterPro" id="IPR010071">
    <property type="entry name" value="AA_adenyl_dom"/>
</dbReference>
<comment type="cofactor">
    <cofactor evidence="1">
        <name>pantetheine 4'-phosphate</name>
        <dbReference type="ChEBI" id="CHEBI:47942"/>
    </cofactor>
</comment>
<reference evidence="6" key="1">
    <citation type="submission" date="2022-10" db="EMBL/GenBank/DDBJ databases">
        <title>Genome sequence of Actinomyces israelii ATCC 10048.</title>
        <authorList>
            <person name="Watt R.M."/>
            <person name="Tong W.M."/>
        </authorList>
    </citation>
    <scope>NUCLEOTIDE SEQUENCE</scope>
    <source>
        <strain evidence="6">ATCC 10048</strain>
    </source>
</reference>
<accession>A0ABT4I462</accession>
<organism evidence="6 7">
    <name type="scientific">Actinomyces israelii</name>
    <dbReference type="NCBI Taxonomy" id="1659"/>
    <lineage>
        <taxon>Bacteria</taxon>
        <taxon>Bacillati</taxon>
        <taxon>Actinomycetota</taxon>
        <taxon>Actinomycetes</taxon>
        <taxon>Actinomycetales</taxon>
        <taxon>Actinomycetaceae</taxon>
        <taxon>Actinomyces</taxon>
    </lineage>
</organism>
<keyword evidence="2" id="KW-0596">Phosphopantetheine</keyword>
<sequence length="1952" mass="209142">MVPRTAPGRRPGGAGSGRARCEARGPGLLDSRPGRGRLDPERGADRARAYWDQRLAGSPTPVSLSPSPRPSGRARAVRSTAFGLGRDLSEAVRRVGREQGTTPFVVLLAAAAVVMHHRTGTGHLVFGSASVGRDAPGSEGTAGYFTTPLPVVAQVDDSESFAHLLRRMQTDFAHDLEHSRLPYPQIVARVAPNQDPSFISTSVVMESTSGSGRSLLAFAHGGKADPLIAGHFVLHPFAPREGSADQELVWFIEYDGHEYRCALQHDTASIPEPLAHLISEEIRTVLAVACRRPEVEIGRISLLRPQEQVALLRPTSLPDPAPETFPDAVRRWAIEQGGQTALVDSAHELSYADLVDRAQDVAERISGLGLTHGARIGVCLDGSAEAVVILLGVMMAGHAFVPLDPGYPASRIAYIVQDARISLFLGRGIAVEALAGIGVLTPSDLVDRAAAPCRSPGPDDVAYLCYTSGSTGRPKGVIVEHRNLAYLIRAVGALHSSLDGGRPAAPRRVLQFSAPAFDAAVWELATGLALGNTLVVVPRDRRLPGQPLIATVREFGVTSIIMPPSALATLEPDDVPGLVEVCSAGESLTQEVVDRWAVDGRVLLNVYGPTECTVAASVTGPVRPGQIISIGGALLGADLYVLDARMRPVPPGAVGELYIGGNGVARGYQNQETETARRFIRHPADSDRRIYASGDVVRRGLNGELEYLGRVDNQVKIRGFRVEPGEIEHALEQLPGVRGAVVVPRSAGDEHAHLSGFVTGRADAALDEEDLRRQLAEALPAYMVPNRVRVVEEFPLSAHGKIDRRALEELADTGPSSRQLPRGPAEAAVAGVWREVLGVDEVSRDDNFFALGGNSLLALQVRARLTRATGSELPVETFFEASRLSDLARRLEAEDTGSAQPVPAPADTEPASDDRLSYAQLRLWFQHQLDPHDRSYNIIEGLTLEGPADVETLDLACREVVERHEALRTMIELGPAGPIRRVRARTSELGGHGAVDVRQVDDDGRAELLDVLSRPFDLAQEAVRFGIVRHGADGAELYVSAHHAVSDGTGVECILEDIGRIYSSLVAGQELPAPDAAPYSAHVARQRALVESGRLDGRIDALVERLRGRCSPVSLPSGRAAADDPGRVDTHLSVEQDAVLRRSASHQGTTVPVMVLTALQIVVSRWSGHDDFAVGVPLVGRSGTRFERTVGMFVNALPVPSVTGDAGTARQAVQLTRERLVGALADQDVPFETLLERLEPERDPSRPPLFQIMFNQLDMSIDARFEGLSVTPMPPLATGAKYDLTLYSYTVEGRLRLTAVYDTARLDRDLARELLAAVSAALEALCGPDGPLDRVATLDWSGRDPVHRTIAPLDPVGALGTHAASRPDAVALSLPARDVTYRELSRRVEDLTGTLANELGVGTRALLLADRSAETVIHLLAALRAGLSVTVVDASEPEAWMDRAALVTASTAVIDPRSGLDDGRVRVVPGPAETPPGPTSGAQPDRSSNAELILLTSGTGALPRAVRSTTDPLYHYLGWAARHLGVTCDDRVAFVSGTGHDPMLRDVLQPIAVGATCAIPADDTLMDPEELAAWLELQRVSVLHLTPARARILSRARIRPLPDLRLVVFGGDRLAAADVEAVRALAPSVRVVNGYGATETPQLAAWAEVGTPALDPVPVGEGIDGTELVVVRDGCPVRPCELGEIVVRSRNLAEGYEGEDDDARFGPDPAGLDGVRAYRTGDVGRLLPNGDVLCLGRTDGLVVIRGHRVDPRQPESVLRNCPGVRDAIVVDGGRVGASLEGLLVSYVVTDTPVDAQELRTRLSRELPRHLVPHLIQELPAIPVTRNGKLDMTALPVPDRLQCTGRVPSTDSQRAVAAVWQEVLGIEVLDVDVGFFDLGGHSLQLVDLQQRLRSSLGLQIGIVDLYRRTTVASQAELVDAGTALETVGRPDAVDRARRRTSRRRSHPARRKRA</sequence>
<dbReference type="InterPro" id="IPR001242">
    <property type="entry name" value="Condensation_dom"/>
</dbReference>
<dbReference type="InterPro" id="IPR006162">
    <property type="entry name" value="Ppantetheine_attach_site"/>
</dbReference>
<dbReference type="PROSITE" id="PS00012">
    <property type="entry name" value="PHOSPHOPANTETHEINE"/>
    <property type="match status" value="1"/>
</dbReference>
<evidence type="ECO:0000256" key="2">
    <source>
        <dbReference type="ARBA" id="ARBA00022450"/>
    </source>
</evidence>
<dbReference type="SUPFAM" id="SSF47336">
    <property type="entry name" value="ACP-like"/>
    <property type="match status" value="2"/>
</dbReference>
<evidence type="ECO:0000259" key="5">
    <source>
        <dbReference type="PROSITE" id="PS50075"/>
    </source>
</evidence>
<dbReference type="Gene3D" id="3.30.559.10">
    <property type="entry name" value="Chloramphenicol acetyltransferase-like domain"/>
    <property type="match status" value="1"/>
</dbReference>
<protein>
    <submittedName>
        <fullName evidence="6">Amino acid adenylation domain-containing protein</fullName>
    </submittedName>
</protein>
<comment type="caution">
    <text evidence="6">The sequence shown here is derived from an EMBL/GenBank/DDBJ whole genome shotgun (WGS) entry which is preliminary data.</text>
</comment>
<dbReference type="InterPro" id="IPR023213">
    <property type="entry name" value="CAT-like_dom_sf"/>
</dbReference>
<feature type="domain" description="Carrier" evidence="5">
    <location>
        <begin position="1846"/>
        <end position="1921"/>
    </location>
</feature>
<evidence type="ECO:0000256" key="1">
    <source>
        <dbReference type="ARBA" id="ARBA00001957"/>
    </source>
</evidence>
<dbReference type="PROSITE" id="PS50075">
    <property type="entry name" value="CARRIER"/>
    <property type="match status" value="2"/>
</dbReference>
<dbReference type="InterPro" id="IPR045851">
    <property type="entry name" value="AMP-bd_C_sf"/>
</dbReference>
<dbReference type="InterPro" id="IPR020845">
    <property type="entry name" value="AMP-binding_CS"/>
</dbReference>
<dbReference type="Gene3D" id="3.30.559.30">
    <property type="entry name" value="Nonribosomal peptide synthetase, condensation domain"/>
    <property type="match status" value="2"/>
</dbReference>
<feature type="compositionally biased region" description="Basic and acidic residues" evidence="4">
    <location>
        <begin position="32"/>
        <end position="51"/>
    </location>
</feature>
<gene>
    <name evidence="6" type="ORF">OHJ16_00290</name>
</gene>
<feature type="region of interest" description="Disordered" evidence="4">
    <location>
        <begin position="1"/>
        <end position="74"/>
    </location>
</feature>
<keyword evidence="7" id="KW-1185">Reference proteome</keyword>
<feature type="compositionally biased region" description="Basic residues" evidence="4">
    <location>
        <begin position="1935"/>
        <end position="1952"/>
    </location>
</feature>
<feature type="region of interest" description="Disordered" evidence="4">
    <location>
        <begin position="1460"/>
        <end position="1486"/>
    </location>
</feature>
<name>A0ABT4I462_9ACTO</name>
<dbReference type="Pfam" id="PF13193">
    <property type="entry name" value="AMP-binding_C"/>
    <property type="match status" value="2"/>
</dbReference>
<dbReference type="Pfam" id="PF00501">
    <property type="entry name" value="AMP-binding"/>
    <property type="match status" value="2"/>
</dbReference>
<proteinExistence type="predicted"/>
<dbReference type="InterPro" id="IPR009081">
    <property type="entry name" value="PP-bd_ACP"/>
</dbReference>
<feature type="domain" description="Carrier" evidence="5">
    <location>
        <begin position="820"/>
        <end position="895"/>
    </location>
</feature>
<dbReference type="InterPro" id="IPR036736">
    <property type="entry name" value="ACP-like_sf"/>
</dbReference>
<dbReference type="PANTHER" id="PTHR45527:SF1">
    <property type="entry name" value="FATTY ACID SYNTHASE"/>
    <property type="match status" value="1"/>
</dbReference>
<dbReference type="InterPro" id="IPR025110">
    <property type="entry name" value="AMP-bd_C"/>
</dbReference>
<dbReference type="Proteomes" id="UP001072034">
    <property type="component" value="Unassembled WGS sequence"/>
</dbReference>
<keyword evidence="3" id="KW-0597">Phosphoprotein</keyword>
<feature type="region of interest" description="Disordered" evidence="4">
    <location>
        <begin position="892"/>
        <end position="912"/>
    </location>
</feature>
<dbReference type="InterPro" id="IPR020806">
    <property type="entry name" value="PKS_PP-bd"/>
</dbReference>
<dbReference type="Gene3D" id="3.40.50.1820">
    <property type="entry name" value="alpha/beta hydrolase"/>
    <property type="match status" value="1"/>
</dbReference>
<dbReference type="InterPro" id="IPR042099">
    <property type="entry name" value="ANL_N_sf"/>
</dbReference>
<dbReference type="SUPFAM" id="SSF52777">
    <property type="entry name" value="CoA-dependent acyltransferases"/>
    <property type="match status" value="3"/>
</dbReference>
<dbReference type="Pfam" id="PF00550">
    <property type="entry name" value="PP-binding"/>
    <property type="match status" value="2"/>
</dbReference>
<dbReference type="InterPro" id="IPR000873">
    <property type="entry name" value="AMP-dep_synth/lig_dom"/>
</dbReference>
<dbReference type="Gene3D" id="1.10.1200.10">
    <property type="entry name" value="ACP-like"/>
    <property type="match status" value="1"/>
</dbReference>
<dbReference type="EMBL" id="JAPTMY010000001">
    <property type="protein sequence ID" value="MCZ0856490.1"/>
    <property type="molecule type" value="Genomic_DNA"/>
</dbReference>
<evidence type="ECO:0000256" key="3">
    <source>
        <dbReference type="ARBA" id="ARBA00022553"/>
    </source>
</evidence>
<dbReference type="SMART" id="SM00823">
    <property type="entry name" value="PKS_PP"/>
    <property type="match status" value="2"/>
</dbReference>
<dbReference type="PANTHER" id="PTHR45527">
    <property type="entry name" value="NONRIBOSOMAL PEPTIDE SYNTHETASE"/>
    <property type="match status" value="1"/>
</dbReference>
<dbReference type="NCBIfam" id="TIGR01733">
    <property type="entry name" value="AA-adenyl-dom"/>
    <property type="match status" value="1"/>
</dbReference>
<dbReference type="RefSeq" id="WP_268916291.1">
    <property type="nucleotide sequence ID" value="NZ_JAPTMY010000001.1"/>
</dbReference>
<dbReference type="Gene3D" id="3.40.50.12780">
    <property type="entry name" value="N-terminal domain of ligase-like"/>
    <property type="match status" value="2"/>
</dbReference>
<dbReference type="PROSITE" id="PS00455">
    <property type="entry name" value="AMP_BINDING"/>
    <property type="match status" value="1"/>
</dbReference>
<evidence type="ECO:0000313" key="7">
    <source>
        <dbReference type="Proteomes" id="UP001072034"/>
    </source>
</evidence>
<dbReference type="Gene3D" id="3.30.300.30">
    <property type="match status" value="2"/>
</dbReference>
<dbReference type="CDD" id="cd05930">
    <property type="entry name" value="A_NRPS"/>
    <property type="match status" value="1"/>
</dbReference>
<dbReference type="InterPro" id="IPR029058">
    <property type="entry name" value="AB_hydrolase_fold"/>
</dbReference>
<evidence type="ECO:0000256" key="4">
    <source>
        <dbReference type="SAM" id="MobiDB-lite"/>
    </source>
</evidence>